<keyword evidence="3" id="KW-1185">Reference proteome</keyword>
<gene>
    <name evidence="2" type="primary">WBGene00282726</name>
</gene>
<proteinExistence type="predicted"/>
<feature type="compositionally biased region" description="Polar residues" evidence="1">
    <location>
        <begin position="32"/>
        <end position="45"/>
    </location>
</feature>
<reference evidence="2" key="2">
    <citation type="submission" date="2022-06" db="UniProtKB">
        <authorList>
            <consortium name="EnsemblMetazoa"/>
        </authorList>
    </citation>
    <scope>IDENTIFICATION</scope>
    <source>
        <strain evidence="2">PS312</strain>
    </source>
</reference>
<evidence type="ECO:0000313" key="2">
    <source>
        <dbReference type="EnsemblMetazoa" id="PPA44357.1"/>
    </source>
</evidence>
<organism evidence="2 3">
    <name type="scientific">Pristionchus pacificus</name>
    <name type="common">Parasitic nematode worm</name>
    <dbReference type="NCBI Taxonomy" id="54126"/>
    <lineage>
        <taxon>Eukaryota</taxon>
        <taxon>Metazoa</taxon>
        <taxon>Ecdysozoa</taxon>
        <taxon>Nematoda</taxon>
        <taxon>Chromadorea</taxon>
        <taxon>Rhabditida</taxon>
        <taxon>Rhabditina</taxon>
        <taxon>Diplogasteromorpha</taxon>
        <taxon>Diplogasteroidea</taxon>
        <taxon>Neodiplogasteridae</taxon>
        <taxon>Pristionchus</taxon>
    </lineage>
</organism>
<reference evidence="3" key="1">
    <citation type="journal article" date="2008" name="Nat. Genet.">
        <title>The Pristionchus pacificus genome provides a unique perspective on nematode lifestyle and parasitism.</title>
        <authorList>
            <person name="Dieterich C."/>
            <person name="Clifton S.W."/>
            <person name="Schuster L.N."/>
            <person name="Chinwalla A."/>
            <person name="Delehaunty K."/>
            <person name="Dinkelacker I."/>
            <person name="Fulton L."/>
            <person name="Fulton R."/>
            <person name="Godfrey J."/>
            <person name="Minx P."/>
            <person name="Mitreva M."/>
            <person name="Roeseler W."/>
            <person name="Tian H."/>
            <person name="Witte H."/>
            <person name="Yang S.P."/>
            <person name="Wilson R.K."/>
            <person name="Sommer R.J."/>
        </authorList>
    </citation>
    <scope>NUCLEOTIDE SEQUENCE [LARGE SCALE GENOMIC DNA]</scope>
    <source>
        <strain evidence="3">PS312</strain>
    </source>
</reference>
<accession>A0A2A6BQY0</accession>
<evidence type="ECO:0000256" key="1">
    <source>
        <dbReference type="SAM" id="MobiDB-lite"/>
    </source>
</evidence>
<dbReference type="EnsemblMetazoa" id="PPA44357.1">
    <property type="protein sequence ID" value="PPA44357.1"/>
    <property type="gene ID" value="WBGene00282726"/>
</dbReference>
<name>A0A2A6BQY0_PRIPA</name>
<accession>A0A8R1Z476</accession>
<feature type="region of interest" description="Disordered" evidence="1">
    <location>
        <begin position="32"/>
        <end position="55"/>
    </location>
</feature>
<evidence type="ECO:0000313" key="3">
    <source>
        <dbReference type="Proteomes" id="UP000005239"/>
    </source>
</evidence>
<dbReference type="AlphaFoldDB" id="A0A2A6BQY0"/>
<dbReference type="Proteomes" id="UP000005239">
    <property type="component" value="Unassembled WGS sequence"/>
</dbReference>
<protein>
    <submittedName>
        <fullName evidence="2">Uncharacterized protein</fullName>
    </submittedName>
</protein>
<sequence length="160" mass="17838">MGRPDSPALITQQPLPHDTLVAGSQLDSYRTQQNEGYRSQHYSNSSDDRPCTPTMPEQVFANISHFLTASPTRPPLKYRTKGQDAAAIAAIVEAARRGSFDAWVADVTSRMEDRVAPDAYSKSRRERYSLYRDAGSIFDPPPFSLLRKVAGWIVTSEFVS</sequence>